<protein>
    <submittedName>
        <fullName evidence="1">Septum formation inhibitor Maf</fullName>
    </submittedName>
</protein>
<gene>
    <name evidence="1" type="ORF">ACFFU9_02230</name>
</gene>
<comment type="caution">
    <text evidence="1">The sequence shown here is derived from an EMBL/GenBank/DDBJ whole genome shotgun (WGS) entry which is preliminary data.</text>
</comment>
<proteinExistence type="predicted"/>
<dbReference type="RefSeq" id="WP_379859738.1">
    <property type="nucleotide sequence ID" value="NZ_JBHMFC010000008.1"/>
</dbReference>
<evidence type="ECO:0000313" key="2">
    <source>
        <dbReference type="Proteomes" id="UP001589585"/>
    </source>
</evidence>
<evidence type="ECO:0000313" key="1">
    <source>
        <dbReference type="EMBL" id="MFB9055549.1"/>
    </source>
</evidence>
<sequence length="319" mass="36657">MDILYTFKKNIKTKLMLWAILGFSFFIVSCNNDVKPKEVAPNSQMHNTTKNIDLQQLSQAFKTYWYAGEAEISSYTLEQARYGEIRNGKAVLIYVTEDFLPDAQVKADTKKAHTVSVLKLNATKNFNTGIYPYSIMQSTFFPVSNQQHAIKVSSSIQEWCGHVYVQLNNKEDFEITSHSYFEGEGDENFKLDKAILENELWTQLRIDPKTLPTGLIELVPALEYTRLHHVPIKAFKAHATLKNGVYSISYPELDRTLSIHFNPKFPYHILSWEESFKSGFGKDTKILTTKATRLNTIKSAYWGKKSNKDETLRESLELN</sequence>
<accession>A0ABV5F844</accession>
<dbReference type="EMBL" id="JBHMFC010000008">
    <property type="protein sequence ID" value="MFB9055549.1"/>
    <property type="molecule type" value="Genomic_DNA"/>
</dbReference>
<reference evidence="1 2" key="1">
    <citation type="submission" date="2024-09" db="EMBL/GenBank/DDBJ databases">
        <authorList>
            <person name="Sun Q."/>
            <person name="Mori K."/>
        </authorList>
    </citation>
    <scope>NUCLEOTIDE SEQUENCE [LARGE SCALE GENOMIC DNA]</scope>
    <source>
        <strain evidence="1 2">CECT 8622</strain>
    </source>
</reference>
<keyword evidence="2" id="KW-1185">Reference proteome</keyword>
<organism evidence="1 2">
    <name type="scientific">Mariniflexile ostreae</name>
    <dbReference type="NCBI Taxonomy" id="1520892"/>
    <lineage>
        <taxon>Bacteria</taxon>
        <taxon>Pseudomonadati</taxon>
        <taxon>Bacteroidota</taxon>
        <taxon>Flavobacteriia</taxon>
        <taxon>Flavobacteriales</taxon>
        <taxon>Flavobacteriaceae</taxon>
        <taxon>Mariniflexile</taxon>
    </lineage>
</organism>
<dbReference type="Proteomes" id="UP001589585">
    <property type="component" value="Unassembled WGS sequence"/>
</dbReference>
<name>A0ABV5F844_9FLAO</name>